<dbReference type="AlphaFoldDB" id="A0AAD8FFK3"/>
<feature type="compositionally biased region" description="Polar residues" evidence="1">
    <location>
        <begin position="518"/>
        <end position="536"/>
    </location>
</feature>
<proteinExistence type="predicted"/>
<reference evidence="3" key="1">
    <citation type="journal article" date="2023" name="PLoS Negl. Trop. Dis.">
        <title>A genome sequence for Biomphalaria pfeifferi, the major vector snail for the human-infecting parasite Schistosoma mansoni.</title>
        <authorList>
            <person name="Bu L."/>
            <person name="Lu L."/>
            <person name="Laidemitt M.R."/>
            <person name="Zhang S.M."/>
            <person name="Mutuku M."/>
            <person name="Mkoji G."/>
            <person name="Steinauer M."/>
            <person name="Loker E.S."/>
        </authorList>
    </citation>
    <scope>NUCLEOTIDE SEQUENCE</scope>
    <source>
        <strain evidence="3">KasaAsao</strain>
    </source>
</reference>
<dbReference type="GO" id="GO:0046983">
    <property type="term" value="F:protein dimerization activity"/>
    <property type="evidence" value="ECO:0007669"/>
    <property type="project" value="InterPro"/>
</dbReference>
<evidence type="ECO:0000313" key="3">
    <source>
        <dbReference type="EMBL" id="KAK0063167.1"/>
    </source>
</evidence>
<reference evidence="3" key="2">
    <citation type="submission" date="2023-04" db="EMBL/GenBank/DDBJ databases">
        <authorList>
            <person name="Bu L."/>
            <person name="Lu L."/>
            <person name="Laidemitt M.R."/>
            <person name="Zhang S.M."/>
            <person name="Mutuku M."/>
            <person name="Mkoji G."/>
            <person name="Steinauer M."/>
            <person name="Loker E.S."/>
        </authorList>
    </citation>
    <scope>NUCLEOTIDE SEQUENCE</scope>
    <source>
        <strain evidence="3">KasaAsao</strain>
        <tissue evidence="3">Whole Snail</tissue>
    </source>
</reference>
<evidence type="ECO:0000313" key="4">
    <source>
        <dbReference type="Proteomes" id="UP001233172"/>
    </source>
</evidence>
<gene>
    <name evidence="3" type="ORF">Bpfe_007363</name>
</gene>
<evidence type="ECO:0000259" key="2">
    <source>
        <dbReference type="PROSITE" id="PS50888"/>
    </source>
</evidence>
<dbReference type="Pfam" id="PF00010">
    <property type="entry name" value="HLH"/>
    <property type="match status" value="1"/>
</dbReference>
<comment type="caution">
    <text evidence="3">The sequence shown here is derived from an EMBL/GenBank/DDBJ whole genome shotgun (WGS) entry which is preliminary data.</text>
</comment>
<feature type="compositionally biased region" description="Polar residues" evidence="1">
    <location>
        <begin position="621"/>
        <end position="643"/>
    </location>
</feature>
<feature type="domain" description="BHLH" evidence="2">
    <location>
        <begin position="112"/>
        <end position="168"/>
    </location>
</feature>
<feature type="region of interest" description="Disordered" evidence="1">
    <location>
        <begin position="482"/>
        <end position="536"/>
    </location>
</feature>
<name>A0AAD8FFK3_BIOPF</name>
<dbReference type="InterPro" id="IPR036638">
    <property type="entry name" value="HLH_DNA-bd_sf"/>
</dbReference>
<evidence type="ECO:0000256" key="1">
    <source>
        <dbReference type="SAM" id="MobiDB-lite"/>
    </source>
</evidence>
<dbReference type="EMBL" id="JASAOG010000022">
    <property type="protein sequence ID" value="KAK0063167.1"/>
    <property type="molecule type" value="Genomic_DNA"/>
</dbReference>
<feature type="compositionally biased region" description="Basic residues" evidence="1">
    <location>
        <begin position="503"/>
        <end position="512"/>
    </location>
</feature>
<sequence length="743" mass="82564">MASSCQKGNSSEKRGIKRRFYDADDNSIEQELVSDDLFIEGNFNYDDLFKEGSFNYDDLFKEDSINGDEGSKEKELNDDDVSKDQSEVKTYEAVKKSRNKKFRGLSVEEADHLRLKFNKEQRERNKGLAEGYEALRKLNLPPNPRLSQYKENSKIHVLNNTIDYIQELQDIIRVDDMAKGINNSSQVLAFLPNMLDGNISQNGSNACPIQQPIHLVTGPKTSAYTSNMIDQPTQQQAVQFTINDNLMQKSGVQNLIISPTLMQHSEPHTLTIALDKKQQSGPQTLPNVLDQVQHAGAQIFTFIPSQVQRFLPIVPNKKQKARPQTPSLVPNQVQQSGIQTIPIMTNQLQLALPITLNQVQQSWPQALSFLPSHVQQSVSTSSPSSMYQPVEETSSFFSKQAQQSFLNTSPLVSDKMYPQFQPPSSLHASPPVGNQTYPLSQHQSSLYKSNFFAGQLQCQPNQDGWSHGQLVVDNYVNNSNSDLGQAHSSVNIRSIHPATSNTRKSRRSKKTGRKQDGYLSSGQTFTSKSTEMSPSTTCDQFTMSLVSNELLPNINGGPETSALLIQSRSEQLTQATVSLQSNLHSQSPAVHVATDIPDEVQAKELQKDDSLQPRPTLILSEESQNKPASLQTQMSRKGPASPQSLINVQNEVTTNSYSSNLNVENDVILTTPDFALIDHNLPDLNPRLSSSNSDNIVSANDSFSSSTDAQDNDLQTFLTEIFAGSEDFQNSDFQSDIDMNLVD</sequence>
<feature type="compositionally biased region" description="Polar residues" evidence="1">
    <location>
        <begin position="422"/>
        <end position="440"/>
    </location>
</feature>
<feature type="region of interest" description="Disordered" evidence="1">
    <location>
        <begin position="65"/>
        <end position="84"/>
    </location>
</feature>
<feature type="region of interest" description="Disordered" evidence="1">
    <location>
        <begin position="416"/>
        <end position="440"/>
    </location>
</feature>
<dbReference type="SUPFAM" id="SSF47459">
    <property type="entry name" value="HLH, helix-loop-helix DNA-binding domain"/>
    <property type="match status" value="1"/>
</dbReference>
<protein>
    <recommendedName>
        <fullName evidence="2">BHLH domain-containing protein</fullName>
    </recommendedName>
</protein>
<dbReference type="InterPro" id="IPR011598">
    <property type="entry name" value="bHLH_dom"/>
</dbReference>
<accession>A0AAD8FFK3</accession>
<feature type="region of interest" description="Disordered" evidence="1">
    <location>
        <begin position="603"/>
        <end position="643"/>
    </location>
</feature>
<dbReference type="Proteomes" id="UP001233172">
    <property type="component" value="Unassembled WGS sequence"/>
</dbReference>
<organism evidence="3 4">
    <name type="scientific">Biomphalaria pfeifferi</name>
    <name type="common">Bloodfluke planorb</name>
    <name type="synonym">Freshwater snail</name>
    <dbReference type="NCBI Taxonomy" id="112525"/>
    <lineage>
        <taxon>Eukaryota</taxon>
        <taxon>Metazoa</taxon>
        <taxon>Spiralia</taxon>
        <taxon>Lophotrochozoa</taxon>
        <taxon>Mollusca</taxon>
        <taxon>Gastropoda</taxon>
        <taxon>Heterobranchia</taxon>
        <taxon>Euthyneura</taxon>
        <taxon>Panpulmonata</taxon>
        <taxon>Hygrophila</taxon>
        <taxon>Lymnaeoidea</taxon>
        <taxon>Planorbidae</taxon>
        <taxon>Biomphalaria</taxon>
    </lineage>
</organism>
<dbReference type="PROSITE" id="PS50888">
    <property type="entry name" value="BHLH"/>
    <property type="match status" value="1"/>
</dbReference>
<dbReference type="Gene3D" id="4.10.280.10">
    <property type="entry name" value="Helix-loop-helix DNA-binding domain"/>
    <property type="match status" value="1"/>
</dbReference>
<keyword evidence="4" id="KW-1185">Reference proteome</keyword>